<evidence type="ECO:0000313" key="2">
    <source>
        <dbReference type="Proteomes" id="UP000191154"/>
    </source>
</evidence>
<dbReference type="Proteomes" id="UP000191154">
    <property type="component" value="Unassembled WGS sequence"/>
</dbReference>
<name>A0A1S8N5X8_CLOSA</name>
<evidence type="ECO:0008006" key="3">
    <source>
        <dbReference type="Google" id="ProtNLM"/>
    </source>
</evidence>
<dbReference type="RefSeq" id="WP_077865478.1">
    <property type="nucleotide sequence ID" value="NZ_LZYZ01000004.1"/>
</dbReference>
<sequence>MRNALLSITLFILTMICVYFLNSSVLSLCDNIEMQAEDIELKITSGQMEEAYDSSLQLLNCINEKNILTSLYLSHQEFDNLLNESVRLSTYLVHNDETEAHTSLHLVKHNTEHIKKLQMSSLENIF</sequence>
<organism evidence="1 2">
    <name type="scientific">Clostridium saccharobutylicum</name>
    <dbReference type="NCBI Taxonomy" id="169679"/>
    <lineage>
        <taxon>Bacteria</taxon>
        <taxon>Bacillati</taxon>
        <taxon>Bacillota</taxon>
        <taxon>Clostridia</taxon>
        <taxon>Eubacteriales</taxon>
        <taxon>Clostridiaceae</taxon>
        <taxon>Clostridium</taxon>
    </lineage>
</organism>
<reference evidence="1 2" key="1">
    <citation type="submission" date="2016-05" db="EMBL/GenBank/DDBJ databases">
        <title>Microbial solvent formation.</title>
        <authorList>
            <person name="Poehlein A."/>
            <person name="Montoya Solano J.D."/>
            <person name="Flitsch S."/>
            <person name="Krabben P."/>
            <person name="Duerre P."/>
            <person name="Daniel R."/>
        </authorList>
    </citation>
    <scope>NUCLEOTIDE SEQUENCE [LARGE SCALE GENOMIC DNA]</scope>
    <source>
        <strain evidence="1 2">L1-8</strain>
    </source>
</reference>
<dbReference type="EMBL" id="LZYZ01000004">
    <property type="protein sequence ID" value="OOM11788.1"/>
    <property type="molecule type" value="Genomic_DNA"/>
</dbReference>
<dbReference type="AlphaFoldDB" id="A0A1S8N5X8"/>
<dbReference type="STRING" id="169679.CSACC_07160"/>
<evidence type="ECO:0000313" key="1">
    <source>
        <dbReference type="EMBL" id="OOM11788.1"/>
    </source>
</evidence>
<gene>
    <name evidence="1" type="ORF">CLOSAC_22150</name>
</gene>
<dbReference type="InterPro" id="IPR025373">
    <property type="entry name" value="DUF4363"/>
</dbReference>
<dbReference type="Pfam" id="PF14276">
    <property type="entry name" value="DUF4363"/>
    <property type="match status" value="1"/>
</dbReference>
<proteinExistence type="predicted"/>
<protein>
    <recommendedName>
        <fullName evidence="3">DUF4363 family protein</fullName>
    </recommendedName>
</protein>
<accession>A0A1S8N5X8</accession>
<comment type="caution">
    <text evidence="1">The sequence shown here is derived from an EMBL/GenBank/DDBJ whole genome shotgun (WGS) entry which is preliminary data.</text>
</comment>